<evidence type="ECO:0008006" key="3">
    <source>
        <dbReference type="Google" id="ProtNLM"/>
    </source>
</evidence>
<reference evidence="1 2" key="1">
    <citation type="submission" date="2018-06" db="EMBL/GenBank/DDBJ databases">
        <authorList>
            <consortium name="Pathogen Informatics"/>
            <person name="Doyle S."/>
        </authorList>
    </citation>
    <scope>NUCLEOTIDE SEQUENCE [LARGE SCALE GENOMIC DNA]</scope>
    <source>
        <strain evidence="1 2">NCTC10343</strain>
    </source>
</reference>
<proteinExistence type="predicted"/>
<name>A0A378XVH9_PAEPO</name>
<dbReference type="Proteomes" id="UP000254400">
    <property type="component" value="Unassembled WGS sequence"/>
</dbReference>
<sequence length="87" mass="9916">MSTELDTYTEENQVNNSTYIDEMVKALEAYPPLLDVKHIMEILMVGENVAYQEMKSGKFPVMKVGKLMRVAKPFFAKYIIESSCGTE</sequence>
<evidence type="ECO:0000313" key="2">
    <source>
        <dbReference type="Proteomes" id="UP000254400"/>
    </source>
</evidence>
<dbReference type="EMBL" id="UGSC01000001">
    <property type="protein sequence ID" value="SUA68438.1"/>
    <property type="molecule type" value="Genomic_DNA"/>
</dbReference>
<dbReference type="AlphaFoldDB" id="A0A378XVH9"/>
<accession>A0A378XVH9</accession>
<organism evidence="1 2">
    <name type="scientific">Paenibacillus polymyxa</name>
    <name type="common">Bacillus polymyxa</name>
    <dbReference type="NCBI Taxonomy" id="1406"/>
    <lineage>
        <taxon>Bacteria</taxon>
        <taxon>Bacillati</taxon>
        <taxon>Bacillota</taxon>
        <taxon>Bacilli</taxon>
        <taxon>Bacillales</taxon>
        <taxon>Paenibacillaceae</taxon>
        <taxon>Paenibacillus</taxon>
    </lineage>
</organism>
<protein>
    <recommendedName>
        <fullName evidence="3">DNA-binding protein</fullName>
    </recommendedName>
</protein>
<gene>
    <name evidence="1" type="ORF">NCTC10343_01682</name>
</gene>
<evidence type="ECO:0000313" key="1">
    <source>
        <dbReference type="EMBL" id="SUA68438.1"/>
    </source>
</evidence>